<evidence type="ECO:0000313" key="2">
    <source>
        <dbReference type="Proteomes" id="UP001139011"/>
    </source>
</evidence>
<dbReference type="Gene3D" id="2.60.34.30">
    <property type="entry name" value="Competence, DNA-entry nuclease inhibitor, ComJ"/>
    <property type="match status" value="1"/>
</dbReference>
<dbReference type="EMBL" id="JAIWJX010000002">
    <property type="protein sequence ID" value="MCK6256439.1"/>
    <property type="molecule type" value="Genomic_DNA"/>
</dbReference>
<dbReference type="InterPro" id="IPR038691">
    <property type="entry name" value="ComJ_sf"/>
</dbReference>
<accession>A0A9X1XF65</accession>
<sequence length="131" mass="14699">MISELTVSYSQLIVYNKGIKKPFLDWTDADIKRGYILRDGVISFEAVSDYKCEIAVSSPLHYDKNVNSTRTFSLPFKVEAEGIMVSSVGANSLEFTVEPGEYTLYADTVPLGQPKANGLYKVRYELQFVPN</sequence>
<proteinExistence type="predicted"/>
<dbReference type="Pfam" id="PF11033">
    <property type="entry name" value="ComJ"/>
    <property type="match status" value="1"/>
</dbReference>
<dbReference type="InterPro" id="IPR020354">
    <property type="entry name" value="Competence_nuclease_inhibitor"/>
</dbReference>
<evidence type="ECO:0000313" key="1">
    <source>
        <dbReference type="EMBL" id="MCK6256439.1"/>
    </source>
</evidence>
<dbReference type="Proteomes" id="UP001139011">
    <property type="component" value="Unassembled WGS sequence"/>
</dbReference>
<keyword evidence="2" id="KW-1185">Reference proteome</keyword>
<name>A0A9X1XF65_9BACL</name>
<dbReference type="AlphaFoldDB" id="A0A9X1XF65"/>
<reference evidence="1" key="1">
    <citation type="submission" date="2021-09" db="EMBL/GenBank/DDBJ databases">
        <title>Genome analysis of Fictibacillus sp. KIGAM418 isolated from marine sediment.</title>
        <authorList>
            <person name="Seo M.-J."/>
            <person name="Cho E.-S."/>
            <person name="Hwang C.Y."/>
        </authorList>
    </citation>
    <scope>NUCLEOTIDE SEQUENCE</scope>
    <source>
        <strain evidence="1">KIGAM418</strain>
    </source>
</reference>
<dbReference type="RefSeq" id="WP_248252116.1">
    <property type="nucleotide sequence ID" value="NZ_JAIWJX010000002.1"/>
</dbReference>
<organism evidence="1 2">
    <name type="scientific">Fictibacillus marinisediminis</name>
    <dbReference type="NCBI Taxonomy" id="2878389"/>
    <lineage>
        <taxon>Bacteria</taxon>
        <taxon>Bacillati</taxon>
        <taxon>Bacillota</taxon>
        <taxon>Bacilli</taxon>
        <taxon>Bacillales</taxon>
        <taxon>Fictibacillaceae</taxon>
        <taxon>Fictibacillus</taxon>
    </lineage>
</organism>
<comment type="caution">
    <text evidence="1">The sequence shown here is derived from an EMBL/GenBank/DDBJ whole genome shotgun (WGS) entry which is preliminary data.</text>
</comment>
<gene>
    <name evidence="1" type="ORF">LCY76_07515</name>
</gene>
<protein>
    <submittedName>
        <fullName evidence="1">Competence protein ComJ</fullName>
    </submittedName>
</protein>